<feature type="compositionally biased region" description="Basic and acidic residues" evidence="1">
    <location>
        <begin position="67"/>
        <end position="76"/>
    </location>
</feature>
<dbReference type="EMBL" id="MU154561">
    <property type="protein sequence ID" value="KAF9495511.1"/>
    <property type="molecule type" value="Genomic_DNA"/>
</dbReference>
<protein>
    <recommendedName>
        <fullName evidence="4">F-box domain-containing protein</fullName>
    </recommendedName>
</protein>
<dbReference type="OrthoDB" id="3259156at2759"/>
<reference evidence="2" key="1">
    <citation type="submission" date="2020-11" db="EMBL/GenBank/DDBJ databases">
        <authorList>
            <consortium name="DOE Joint Genome Institute"/>
            <person name="Ahrendt S."/>
            <person name="Riley R."/>
            <person name="Andreopoulos W."/>
            <person name="Labutti K."/>
            <person name="Pangilinan J."/>
            <person name="Ruiz-Duenas F.J."/>
            <person name="Barrasa J.M."/>
            <person name="Sanchez-Garcia M."/>
            <person name="Camarero S."/>
            <person name="Miyauchi S."/>
            <person name="Serrano A."/>
            <person name="Linde D."/>
            <person name="Babiker R."/>
            <person name="Drula E."/>
            <person name="Ayuso-Fernandez I."/>
            <person name="Pacheco R."/>
            <person name="Padilla G."/>
            <person name="Ferreira P."/>
            <person name="Barriuso J."/>
            <person name="Kellner H."/>
            <person name="Castanera R."/>
            <person name="Alfaro M."/>
            <person name="Ramirez L."/>
            <person name="Pisabarro A.G."/>
            <person name="Kuo A."/>
            <person name="Tritt A."/>
            <person name="Lipzen A."/>
            <person name="He G."/>
            <person name="Yan M."/>
            <person name="Ng V."/>
            <person name="Cullen D."/>
            <person name="Martin F."/>
            <person name="Rosso M.-N."/>
            <person name="Henrissat B."/>
            <person name="Hibbett D."/>
            <person name="Martinez A.T."/>
            <person name="Grigoriev I.V."/>
        </authorList>
    </citation>
    <scope>NUCLEOTIDE SEQUENCE</scope>
    <source>
        <strain evidence="2">ATCC 90797</strain>
    </source>
</reference>
<name>A0A9P6A1D8_PLEER</name>
<keyword evidence="3" id="KW-1185">Reference proteome</keyword>
<evidence type="ECO:0000256" key="1">
    <source>
        <dbReference type="SAM" id="MobiDB-lite"/>
    </source>
</evidence>
<sequence length="601" mass="65569">MAILGPSLQRRRSQPLTSLTGNDIKQQPQEPTKTRADGSPRQSFVSSGLLIRKVSSIFSGRSKRSKEKNGKPDSKLKHAPIGHIAVGRPGLGGYESTTPSPSTESFESDIRQPSGLGRLRTGSLSSNGDTETPPYERVRALSTPTLLRPTGLGGGTGALGRRAAGFGRSVPRVPQPILNLIVSFLPRQHVPSVSLVSGAFCEAARATMFAHLDGRFIRPVRFVKLMDLLALRHDLALLVEALTIHVWPPSFYLGGETQISMLAPSTPSFAQSLLNMHRLKTLTLPSFEYTLMRYFSPLMLTKATFLNHTMSVGDQLQLRTWLECQEEIKHLSFPVLIERSSENPCSPLAQSMSLRPTPENTPSLTPVSPTLSFLSSMPSTPATPQLSARPRTSPQSSPLSSPLSSPRIPFPSGKTLSPILPHLETLNATPNLTTSLLIQSSANTSTAKLSFPPLERINLRIHKSLYSGLRPSTVMQAISFRRTRVFDLRFSEDIDARTMEKVLASAGAILGRAPDGLVTLSVTVEGSTPNDEELCRMLSTVLVRFTHLQSLAMHRTDIPALPQSRSLSDSEQSYVVSWARACSRLRAVTFSSGAHWADVHL</sequence>
<evidence type="ECO:0000313" key="3">
    <source>
        <dbReference type="Proteomes" id="UP000807025"/>
    </source>
</evidence>
<dbReference type="Proteomes" id="UP000807025">
    <property type="component" value="Unassembled WGS sequence"/>
</dbReference>
<feature type="region of interest" description="Disordered" evidence="1">
    <location>
        <begin position="1"/>
        <end position="135"/>
    </location>
</feature>
<organism evidence="2 3">
    <name type="scientific">Pleurotus eryngii</name>
    <name type="common">Boletus of the steppes</name>
    <dbReference type="NCBI Taxonomy" id="5323"/>
    <lineage>
        <taxon>Eukaryota</taxon>
        <taxon>Fungi</taxon>
        <taxon>Dikarya</taxon>
        <taxon>Basidiomycota</taxon>
        <taxon>Agaricomycotina</taxon>
        <taxon>Agaricomycetes</taxon>
        <taxon>Agaricomycetidae</taxon>
        <taxon>Agaricales</taxon>
        <taxon>Pleurotineae</taxon>
        <taxon>Pleurotaceae</taxon>
        <taxon>Pleurotus</taxon>
    </lineage>
</organism>
<evidence type="ECO:0000313" key="2">
    <source>
        <dbReference type="EMBL" id="KAF9495511.1"/>
    </source>
</evidence>
<dbReference type="AlphaFoldDB" id="A0A9P6A1D8"/>
<gene>
    <name evidence="2" type="ORF">BDN71DRAFT_1495816</name>
</gene>
<feature type="compositionally biased region" description="Polar residues" evidence="1">
    <location>
        <begin position="346"/>
        <end position="386"/>
    </location>
</feature>
<feature type="compositionally biased region" description="Low complexity" evidence="1">
    <location>
        <begin position="95"/>
        <end position="105"/>
    </location>
</feature>
<proteinExistence type="predicted"/>
<feature type="compositionally biased region" description="Polar residues" evidence="1">
    <location>
        <begin position="14"/>
        <end position="31"/>
    </location>
</feature>
<feature type="compositionally biased region" description="Low complexity" evidence="1">
    <location>
        <begin position="389"/>
        <end position="411"/>
    </location>
</feature>
<accession>A0A9P6A1D8</accession>
<evidence type="ECO:0008006" key="4">
    <source>
        <dbReference type="Google" id="ProtNLM"/>
    </source>
</evidence>
<feature type="region of interest" description="Disordered" evidence="1">
    <location>
        <begin position="346"/>
        <end position="411"/>
    </location>
</feature>
<comment type="caution">
    <text evidence="2">The sequence shown here is derived from an EMBL/GenBank/DDBJ whole genome shotgun (WGS) entry which is preliminary data.</text>
</comment>